<dbReference type="InterPro" id="IPR011050">
    <property type="entry name" value="Pectin_lyase_fold/virulence"/>
</dbReference>
<dbReference type="GO" id="GO:0019867">
    <property type="term" value="C:outer membrane"/>
    <property type="evidence" value="ECO:0007669"/>
    <property type="project" value="InterPro"/>
</dbReference>
<dbReference type="InterPro" id="IPR005546">
    <property type="entry name" value="Autotransporte_beta"/>
</dbReference>
<evidence type="ECO:0000256" key="1">
    <source>
        <dbReference type="ARBA" id="ARBA00022729"/>
    </source>
</evidence>
<evidence type="ECO:0000259" key="3">
    <source>
        <dbReference type="PROSITE" id="PS51208"/>
    </source>
</evidence>
<dbReference type="PROSITE" id="PS51208">
    <property type="entry name" value="AUTOTRANSPORTER"/>
    <property type="match status" value="1"/>
</dbReference>
<dbReference type="EMBL" id="CP029185">
    <property type="protein sequence ID" value="AWH89064.1"/>
    <property type="molecule type" value="Genomic_DNA"/>
</dbReference>
<accession>A0A2Y9U091</accession>
<evidence type="ECO:0000313" key="5">
    <source>
        <dbReference type="Proteomes" id="UP000244908"/>
    </source>
</evidence>
<dbReference type="InterPro" id="IPR013425">
    <property type="entry name" value="Autotrns_rpt"/>
</dbReference>
<dbReference type="SMART" id="SM00869">
    <property type="entry name" value="Autotransporter"/>
    <property type="match status" value="1"/>
</dbReference>
<dbReference type="AlphaFoldDB" id="A0A2Y9U091"/>
<dbReference type="SUPFAM" id="SSF51126">
    <property type="entry name" value="Pectin lyase-like"/>
    <property type="match status" value="1"/>
</dbReference>
<keyword evidence="1 2" id="KW-0732">Signal</keyword>
<gene>
    <name evidence="4" type="ORF">HYN51_11155</name>
</gene>
<reference evidence="4 5" key="1">
    <citation type="journal article" date="2019" name="Int. J. Syst. Evol. Microbiol.">
        <title>Limnobaculum parvum gen. nov., sp. nov., isolated from a freshwater lake.</title>
        <authorList>
            <person name="Baek C."/>
            <person name="Shin S.K."/>
            <person name="Yi H."/>
        </authorList>
    </citation>
    <scope>NUCLEOTIDE SEQUENCE [LARGE SCALE GENOMIC DNA]</scope>
    <source>
        <strain evidence="4 5">HYN0051</strain>
    </source>
</reference>
<dbReference type="OrthoDB" id="9780507at2"/>
<name>A0A2Y9U091_9GAMM</name>
<feature type="signal peptide" evidence="2">
    <location>
        <begin position="1"/>
        <end position="37"/>
    </location>
</feature>
<dbReference type="NCBIfam" id="TIGR01414">
    <property type="entry name" value="autotrans_barl"/>
    <property type="match status" value="1"/>
</dbReference>
<dbReference type="KEGG" id="lpv:HYN51_11155"/>
<protein>
    <submittedName>
        <fullName evidence="4">Autotransporter domain-containing protein</fullName>
    </submittedName>
</protein>
<dbReference type="SUPFAM" id="SSF103515">
    <property type="entry name" value="Autotransporter"/>
    <property type="match status" value="1"/>
</dbReference>
<dbReference type="InterPro" id="IPR036709">
    <property type="entry name" value="Autotransporte_beta_dom_sf"/>
</dbReference>
<feature type="chain" id="PRO_5015996581" evidence="2">
    <location>
        <begin position="38"/>
        <end position="1018"/>
    </location>
</feature>
<evidence type="ECO:0000313" key="4">
    <source>
        <dbReference type="EMBL" id="AWH89064.1"/>
    </source>
</evidence>
<dbReference type="Gene3D" id="2.40.128.130">
    <property type="entry name" value="Autotransporter beta-domain"/>
    <property type="match status" value="1"/>
</dbReference>
<dbReference type="Pfam" id="PF03797">
    <property type="entry name" value="Autotransporter"/>
    <property type="match status" value="1"/>
</dbReference>
<dbReference type="NCBIfam" id="TIGR02601">
    <property type="entry name" value="autotrns_rpt"/>
    <property type="match status" value="1"/>
</dbReference>
<proteinExistence type="predicted"/>
<sequence length="1018" mass="107929">MEDAVMKQNPIKKSYSFKRKALLISLLSSIVTIQTQAQEAIWNNNTGNNLFFDGMNWSTNLVPGNNDILYIKNSDGQEVKLILDNYNADIGSAPIFIGQGENNNSYLKIISSPDDSSDHYYNGTITVGSAGAIGLVEYQHGKIGNTSSLDEIDTINIGSGLNSHGTMSLFGIGKNTTDQFMGNSIISAQDTYIGIDGGTGILNISGSELDINSHYDSINPVSFTLGDGSNSGISSKGTMNILAGGKASFSAGHGISSYALPTSIIGLNQGEGTLNISGSTVLNDEVIQSRSYFAQGLTIGQGAGSIGTVQITDSGYMATMSAAEDTTNIGAYVGVNGGKGSVLVSGEGSVWNVSGHTFYGSETGEIGNLSIGESGTGTVTLANGGKLSLGKTDFHLSFDSSTYYMKSEYNNSQLGDLYLGNQTDGVGSLNFGAAEDQSAEAAGILEVNKIVFGAGDGTVVFNHTDNSGLYIFETEMVSSAEGQGTIKQVNGVTVFNANQSTFTGKTEVTGGTLVVNNMLGGAMSVSNGGTLTGIGSIGHTTVGNGGIISPGQLNSTEPESITINGNLIMESGSNYIVDITTNSALPNPYVSDLIQVNGSTVLNGSAVTVRDNGDSVLYVPGSRWHILSSTGGVTGEFAAISPLLYVNANYEYDENNAYLTITRNQQDICTANMSSNECSVAENIVEQPSEIHDEIISQPDEKSAKHALDQLSGEIHASAKSAQLEDSRFIREAVNNRLQDPAVGDGAWGHIYASWGKFDSSNDTAEMKRNIAGVFLGVDKSLNETWKMGLVGGYGKADITVSDRSSSADRYDYQIGAYTKGQWDNFNLHAGVSYALNDYSTKRKVRLQTIRDDLNADYNASTSQVFTEARYLFNVTQTLSVEPYIDAAYVHIETDDFTESGGNAKLHSASDSTNTFFTTLGSRVTKHFTLENGQTTKIWGNAGWRHAYNDVTPTEKVNFVGANSFSVEGASISKDVAVLEAGAEIKVTPNTEIGAMYNGQVGNNTEDHGAKVYINWRF</sequence>
<dbReference type="Proteomes" id="UP000244908">
    <property type="component" value="Chromosome"/>
</dbReference>
<organism evidence="4 5">
    <name type="scientific">Limnobaculum parvum</name>
    <dbReference type="NCBI Taxonomy" id="2172103"/>
    <lineage>
        <taxon>Bacteria</taxon>
        <taxon>Pseudomonadati</taxon>
        <taxon>Pseudomonadota</taxon>
        <taxon>Gammaproteobacteria</taxon>
        <taxon>Enterobacterales</taxon>
        <taxon>Budviciaceae</taxon>
        <taxon>Limnobaculum</taxon>
    </lineage>
</organism>
<dbReference type="InterPro" id="IPR006315">
    <property type="entry name" value="OM_autotransptr_brl_dom"/>
</dbReference>
<feature type="domain" description="Autotransporter" evidence="3">
    <location>
        <begin position="740"/>
        <end position="1018"/>
    </location>
</feature>
<keyword evidence="5" id="KW-1185">Reference proteome</keyword>
<evidence type="ECO:0000256" key="2">
    <source>
        <dbReference type="SAM" id="SignalP"/>
    </source>
</evidence>